<feature type="region of interest" description="Disordered" evidence="1">
    <location>
        <begin position="610"/>
        <end position="663"/>
    </location>
</feature>
<feature type="domain" description="Integrase catalytic" evidence="2">
    <location>
        <begin position="347"/>
        <end position="511"/>
    </location>
</feature>
<dbReference type="InterPro" id="IPR036397">
    <property type="entry name" value="RNaseH_sf"/>
</dbReference>
<feature type="compositionally biased region" description="Acidic residues" evidence="1">
    <location>
        <begin position="623"/>
        <end position="634"/>
    </location>
</feature>
<organism evidence="3 4">
    <name type="scientific">Magallana gigas</name>
    <name type="common">Pacific oyster</name>
    <name type="synonym">Crassostrea gigas</name>
    <dbReference type="NCBI Taxonomy" id="29159"/>
    <lineage>
        <taxon>Eukaryota</taxon>
        <taxon>Metazoa</taxon>
        <taxon>Spiralia</taxon>
        <taxon>Lophotrochozoa</taxon>
        <taxon>Mollusca</taxon>
        <taxon>Bivalvia</taxon>
        <taxon>Autobranchia</taxon>
        <taxon>Pteriomorphia</taxon>
        <taxon>Ostreida</taxon>
        <taxon>Ostreoidea</taxon>
        <taxon>Ostreidae</taxon>
        <taxon>Magallana</taxon>
    </lineage>
</organism>
<evidence type="ECO:0000256" key="1">
    <source>
        <dbReference type="SAM" id="MobiDB-lite"/>
    </source>
</evidence>
<evidence type="ECO:0000313" key="4">
    <source>
        <dbReference type="Proteomes" id="UP000005408"/>
    </source>
</evidence>
<dbReference type="PANTHER" id="PTHR37984:SF5">
    <property type="entry name" value="PROTEIN NYNRIN-LIKE"/>
    <property type="match status" value="1"/>
</dbReference>
<dbReference type="InterPro" id="IPR001584">
    <property type="entry name" value="Integrase_cat-core"/>
</dbReference>
<evidence type="ECO:0000313" key="3">
    <source>
        <dbReference type="EnsemblMetazoa" id="G5153.1:cds"/>
    </source>
</evidence>
<dbReference type="GO" id="GO:0015074">
    <property type="term" value="P:DNA integration"/>
    <property type="evidence" value="ECO:0007669"/>
    <property type="project" value="InterPro"/>
</dbReference>
<dbReference type="InterPro" id="IPR012337">
    <property type="entry name" value="RNaseH-like_sf"/>
</dbReference>
<keyword evidence="4" id="KW-1185">Reference proteome</keyword>
<dbReference type="InterPro" id="IPR050951">
    <property type="entry name" value="Retrovirus_Pol_polyprotein"/>
</dbReference>
<dbReference type="Proteomes" id="UP000005408">
    <property type="component" value="Unassembled WGS sequence"/>
</dbReference>
<dbReference type="AlphaFoldDB" id="A0A8W8N3N1"/>
<dbReference type="PROSITE" id="PS50994">
    <property type="entry name" value="INTEGRASE"/>
    <property type="match status" value="1"/>
</dbReference>
<dbReference type="GO" id="GO:0003676">
    <property type="term" value="F:nucleic acid binding"/>
    <property type="evidence" value="ECO:0007669"/>
    <property type="project" value="InterPro"/>
</dbReference>
<feature type="region of interest" description="Disordered" evidence="1">
    <location>
        <begin position="677"/>
        <end position="708"/>
    </location>
</feature>
<dbReference type="SUPFAM" id="SSF53098">
    <property type="entry name" value="Ribonuclease H-like"/>
    <property type="match status" value="1"/>
</dbReference>
<name>A0A8W8N3N1_MAGGI</name>
<protein>
    <recommendedName>
        <fullName evidence="2">Integrase catalytic domain-containing protein</fullName>
    </recommendedName>
</protein>
<dbReference type="EnsemblMetazoa" id="G5153.1">
    <property type="protein sequence ID" value="G5153.1:cds"/>
    <property type="gene ID" value="G5153"/>
</dbReference>
<dbReference type="Gene3D" id="3.30.420.10">
    <property type="entry name" value="Ribonuclease H-like superfamily/Ribonuclease H"/>
    <property type="match status" value="1"/>
</dbReference>
<dbReference type="SUPFAM" id="SSF56672">
    <property type="entry name" value="DNA/RNA polymerases"/>
    <property type="match status" value="1"/>
</dbReference>
<proteinExistence type="predicted"/>
<accession>A0A8W8N3N1</accession>
<evidence type="ECO:0000259" key="2">
    <source>
        <dbReference type="PROSITE" id="PS50994"/>
    </source>
</evidence>
<dbReference type="InterPro" id="IPR043502">
    <property type="entry name" value="DNA/RNA_pol_sf"/>
</dbReference>
<feature type="compositionally biased region" description="Low complexity" evidence="1">
    <location>
        <begin position="637"/>
        <end position="651"/>
    </location>
</feature>
<reference evidence="3" key="1">
    <citation type="submission" date="2022-08" db="UniProtKB">
        <authorList>
            <consortium name="EnsemblMetazoa"/>
        </authorList>
    </citation>
    <scope>IDENTIFICATION</scope>
    <source>
        <strain evidence="3">05x7-T-G4-1.051#20</strain>
    </source>
</reference>
<dbReference type="PANTHER" id="PTHR37984">
    <property type="entry name" value="PROTEIN CBG26694"/>
    <property type="match status" value="1"/>
</dbReference>
<sequence length="727" mass="81224">MKYCGVVTPFQGVRVYVRSAMGMPGSETALEELTCRVLGHLVQEGVVAKIADDLRRVIKNSSDLIAPLEDIIAGGNAKDTIAWNDELLAAFDRAQKALSTHKAITLPRPSDQLWIVTDGALRKLGLGATLYVGREGKPLLAGFFSAKLRPNQRQWLPYSKPCVQAYEKLCRGEFSTSPRVSTFLATASRFQVSIRHVSGQAILPSDFASRNAPDCSTPSCQICNFIHLQEDSVVRHITTQDVLSGKIKLPFTSRAAWQSIQNKCPDIRRTIAHLRQGMYSHLKTDTGRMLTSLHIKLDHPSCHQLKNVVSRYFYALDLEKAVELTTNTCHQCASLLKTPKVCVEQGSSDPPETVGSTFAADVLKRERQLILVIRECVTSFTFTKLIESERHLDLRDAIIQLLAEVHPLDGPFAVIRTDQAPGFKALVSDQLLARHRLSIELGRVKNPNKNPVAERAIQELEDEALRSNLSNSALTPLSLSLITARLNTRIRSRGLSSREMWTQRDQFSNNQLPVADHELILSQQELRQKNHIYSERAKCPSGRFPALPNLCVGDVVYLRCDLNKSKSRDRYLVAEVDPPWCNIRKFAGNQLRQTSYRVKYTDCYKVTSDYPEVTTKPTHSHTDEDDQNPEDLQSDDVPLSPSLPAVPSAISEVPSPQQHTPIIAPSPAVDLTETPDNCGTEPAALPVDSEFNTQEPIPSDLPDRDTVVTRPSRRRTLLKKFDEFVMF</sequence>